<sequence length="114" mass="12529">MLQGDEGDIASQFKEAERVAAISRLRLEPQEEPDEDDQGNRYCLDCGEMIPQARVQAVQAVRCVDCASRLERGKPRVGVGGISRYLRVENDGQQTGSSALDDDLHVEDIGIAKL</sequence>
<feature type="domain" description="Zinc finger DksA/TraR C4-type" evidence="5">
    <location>
        <begin position="42"/>
        <end position="72"/>
    </location>
</feature>
<evidence type="ECO:0000256" key="2">
    <source>
        <dbReference type="ARBA" id="ARBA00022771"/>
    </source>
</evidence>
<comment type="caution">
    <text evidence="4">Lacks conserved residue(s) required for the propagation of feature annotation.</text>
</comment>
<organism evidence="6 7">
    <name type="scientific">Acidithiobacillus caldus (strain ATCC 51756 / DSM 8584 / KU)</name>
    <dbReference type="NCBI Taxonomy" id="637389"/>
    <lineage>
        <taxon>Bacteria</taxon>
        <taxon>Pseudomonadati</taxon>
        <taxon>Pseudomonadota</taxon>
        <taxon>Acidithiobacillia</taxon>
        <taxon>Acidithiobacillales</taxon>
        <taxon>Acidithiobacillaceae</taxon>
        <taxon>Acidithiobacillus</taxon>
    </lineage>
</organism>
<evidence type="ECO:0000259" key="5">
    <source>
        <dbReference type="Pfam" id="PF01258"/>
    </source>
</evidence>
<protein>
    <recommendedName>
        <fullName evidence="5">Zinc finger DksA/TraR C4-type domain-containing protein</fullName>
    </recommendedName>
</protein>
<evidence type="ECO:0000313" key="7">
    <source>
        <dbReference type="Proteomes" id="UP000005522"/>
    </source>
</evidence>
<dbReference type="Gene3D" id="1.20.120.910">
    <property type="entry name" value="DksA, coiled-coil domain"/>
    <property type="match status" value="1"/>
</dbReference>
<keyword evidence="1" id="KW-0479">Metal-binding</keyword>
<dbReference type="Pfam" id="PF01258">
    <property type="entry name" value="zf-dskA_traR"/>
    <property type="match status" value="1"/>
</dbReference>
<dbReference type="EMBL" id="CP005986">
    <property type="protein sequence ID" value="AIA55635.1"/>
    <property type="molecule type" value="Genomic_DNA"/>
</dbReference>
<evidence type="ECO:0000256" key="4">
    <source>
        <dbReference type="PROSITE-ProRule" id="PRU00510"/>
    </source>
</evidence>
<name>A0A059ZVK0_ACICK</name>
<proteinExistence type="predicted"/>
<dbReference type="Proteomes" id="UP000005522">
    <property type="component" value="Chromosome"/>
</dbReference>
<dbReference type="GO" id="GO:0008270">
    <property type="term" value="F:zinc ion binding"/>
    <property type="evidence" value="ECO:0007669"/>
    <property type="project" value="UniProtKB-KW"/>
</dbReference>
<reference evidence="6 7" key="1">
    <citation type="journal article" date="2009" name="J. Bacteriol.">
        <title>Draft genome sequence of the extremely acidophilic bacterium Acidithiobacillus caldus ATCC 51756 reveals metabolic versatility in the genus Acidithiobacillus.</title>
        <authorList>
            <person name="Valdes J."/>
            <person name="Quatrini R."/>
            <person name="Hallberg K."/>
            <person name="Dopson M."/>
            <person name="Valenzuela P.D."/>
            <person name="Holmes D.S."/>
        </authorList>
    </citation>
    <scope>NUCLEOTIDE SEQUENCE [LARGE SCALE GENOMIC DNA]</scope>
    <source>
        <strain evidence="7">ATCC 51756 / DSM 8584 / KU</strain>
    </source>
</reference>
<accession>A0A059ZVK0</accession>
<dbReference type="KEGG" id="acz:Acaty_c1775"/>
<gene>
    <name evidence="6" type="ORF">Acaty_c1775</name>
</gene>
<evidence type="ECO:0000256" key="1">
    <source>
        <dbReference type="ARBA" id="ARBA00022723"/>
    </source>
</evidence>
<dbReference type="HOGENOM" id="CLU_2244085_0_0_6"/>
<dbReference type="RefSeq" id="WP_082179264.1">
    <property type="nucleotide sequence ID" value="NZ_CP005986.1"/>
</dbReference>
<dbReference type="PROSITE" id="PS51128">
    <property type="entry name" value="ZF_DKSA_2"/>
    <property type="match status" value="1"/>
</dbReference>
<dbReference type="eggNOG" id="COG1734">
    <property type="taxonomic scope" value="Bacteria"/>
</dbReference>
<keyword evidence="3" id="KW-0862">Zinc</keyword>
<dbReference type="AlphaFoldDB" id="A0A059ZVK0"/>
<dbReference type="InterPro" id="IPR000962">
    <property type="entry name" value="Znf_DskA_TraR"/>
</dbReference>
<evidence type="ECO:0000313" key="6">
    <source>
        <dbReference type="EMBL" id="AIA55635.1"/>
    </source>
</evidence>
<evidence type="ECO:0000256" key="3">
    <source>
        <dbReference type="ARBA" id="ARBA00022833"/>
    </source>
</evidence>
<keyword evidence="2" id="KW-0863">Zinc-finger</keyword>